<evidence type="ECO:0000256" key="5">
    <source>
        <dbReference type="ARBA" id="ARBA00022695"/>
    </source>
</evidence>
<dbReference type="Pfam" id="PF00712">
    <property type="entry name" value="DNA_pol3_beta"/>
    <property type="match status" value="1"/>
</dbReference>
<dbReference type="SMART" id="SM00480">
    <property type="entry name" value="POL3Bc"/>
    <property type="match status" value="1"/>
</dbReference>
<keyword evidence="5 9" id="KW-0548">Nucleotidyltransferase</keyword>
<proteinExistence type="inferred from homology"/>
<dbReference type="Pfam" id="PF02767">
    <property type="entry name" value="DNA_pol3_beta_2"/>
    <property type="match status" value="1"/>
</dbReference>
<dbReference type="Gene3D" id="3.10.150.10">
    <property type="entry name" value="DNA Polymerase III, subunit A, domain 2"/>
    <property type="match status" value="1"/>
</dbReference>
<dbReference type="Gene3D" id="3.70.10.10">
    <property type="match status" value="1"/>
</dbReference>
<evidence type="ECO:0000256" key="9">
    <source>
        <dbReference type="PIRNR" id="PIRNR000804"/>
    </source>
</evidence>
<dbReference type="GO" id="GO:0005737">
    <property type="term" value="C:cytoplasm"/>
    <property type="evidence" value="ECO:0007669"/>
    <property type="project" value="UniProtKB-SubCell"/>
</dbReference>
<dbReference type="InterPro" id="IPR046938">
    <property type="entry name" value="DNA_clamp_sf"/>
</dbReference>
<evidence type="ECO:0000259" key="10">
    <source>
        <dbReference type="Pfam" id="PF00712"/>
    </source>
</evidence>
<dbReference type="PIRSF" id="PIRSF000804">
    <property type="entry name" value="DNA_pol_III_b"/>
    <property type="match status" value="1"/>
</dbReference>
<dbReference type="GO" id="GO:0008408">
    <property type="term" value="F:3'-5' exonuclease activity"/>
    <property type="evidence" value="ECO:0007669"/>
    <property type="project" value="InterPro"/>
</dbReference>
<evidence type="ECO:0000256" key="6">
    <source>
        <dbReference type="ARBA" id="ARBA00022705"/>
    </source>
</evidence>
<dbReference type="InterPro" id="IPR022634">
    <property type="entry name" value="DNA_polIII_beta_N"/>
</dbReference>
<name>A0A1G2DBE6_9BACT</name>
<keyword evidence="4 9" id="KW-0808">Transferase</keyword>
<comment type="subcellular location">
    <subcellularLocation>
        <location evidence="1 9">Cytoplasm</location>
    </subcellularLocation>
</comment>
<dbReference type="Proteomes" id="UP000178099">
    <property type="component" value="Unassembled WGS sequence"/>
</dbReference>
<dbReference type="PANTHER" id="PTHR30478">
    <property type="entry name" value="DNA POLYMERASE III SUBUNIT BETA"/>
    <property type="match status" value="1"/>
</dbReference>
<dbReference type="Pfam" id="PF02768">
    <property type="entry name" value="DNA_pol3_beta_3"/>
    <property type="match status" value="1"/>
</dbReference>
<organism evidence="13 14">
    <name type="scientific">Candidatus Lloydbacteria bacterium RIFCSPHIGHO2_02_FULL_51_22</name>
    <dbReference type="NCBI Taxonomy" id="1798663"/>
    <lineage>
        <taxon>Bacteria</taxon>
        <taxon>Candidatus Lloydiibacteriota</taxon>
    </lineage>
</organism>
<keyword evidence="8" id="KW-0238">DNA-binding</keyword>
<dbReference type="GO" id="GO:0006271">
    <property type="term" value="P:DNA strand elongation involved in DNA replication"/>
    <property type="evidence" value="ECO:0007669"/>
    <property type="project" value="TreeGrafter"/>
</dbReference>
<evidence type="ECO:0000313" key="14">
    <source>
        <dbReference type="Proteomes" id="UP000178099"/>
    </source>
</evidence>
<evidence type="ECO:0000256" key="8">
    <source>
        <dbReference type="ARBA" id="ARBA00023125"/>
    </source>
</evidence>
<dbReference type="SUPFAM" id="SSF55979">
    <property type="entry name" value="DNA clamp"/>
    <property type="match status" value="3"/>
</dbReference>
<evidence type="ECO:0000256" key="3">
    <source>
        <dbReference type="ARBA" id="ARBA00022490"/>
    </source>
</evidence>
<dbReference type="GO" id="GO:0003887">
    <property type="term" value="F:DNA-directed DNA polymerase activity"/>
    <property type="evidence" value="ECO:0007669"/>
    <property type="project" value="UniProtKB-UniRule"/>
</dbReference>
<evidence type="ECO:0000256" key="2">
    <source>
        <dbReference type="ARBA" id="ARBA00010752"/>
    </source>
</evidence>
<dbReference type="GO" id="GO:0009360">
    <property type="term" value="C:DNA polymerase III complex"/>
    <property type="evidence" value="ECO:0007669"/>
    <property type="project" value="InterPro"/>
</dbReference>
<comment type="function">
    <text evidence="9">Confers DNA tethering and processivity to DNA polymerases and other proteins. Acts as a clamp, forming a ring around DNA (a reaction catalyzed by the clamp-loading complex) which diffuses in an ATP-independent manner freely and bidirectionally along dsDNA. Initially characterized for its ability to contact the catalytic subunit of DNA polymerase III (Pol III), a complex, multichain enzyme responsible for most of the replicative synthesis in bacteria; Pol III exhibits 3'-5' exonuclease proofreading activity. The beta chain is required for initiation of replication as well as for processivity of DNA replication.</text>
</comment>
<feature type="domain" description="DNA polymerase III beta sliding clamp central" evidence="11">
    <location>
        <begin position="131"/>
        <end position="241"/>
    </location>
</feature>
<dbReference type="CDD" id="cd00140">
    <property type="entry name" value="beta_clamp"/>
    <property type="match status" value="1"/>
</dbReference>
<protein>
    <recommendedName>
        <fullName evidence="9">Beta sliding clamp</fullName>
    </recommendedName>
</protein>
<comment type="subunit">
    <text evidence="9">Forms a ring-shaped head-to-tail homodimer around DNA.</text>
</comment>
<dbReference type="PANTHER" id="PTHR30478:SF0">
    <property type="entry name" value="BETA SLIDING CLAMP"/>
    <property type="match status" value="1"/>
</dbReference>
<comment type="similarity">
    <text evidence="2 9">Belongs to the beta sliding clamp family.</text>
</comment>
<dbReference type="AlphaFoldDB" id="A0A1G2DBE6"/>
<dbReference type="NCBIfam" id="TIGR00663">
    <property type="entry name" value="dnan"/>
    <property type="match status" value="1"/>
</dbReference>
<evidence type="ECO:0000256" key="1">
    <source>
        <dbReference type="ARBA" id="ARBA00004496"/>
    </source>
</evidence>
<keyword evidence="7 9" id="KW-0239">DNA-directed DNA polymerase</keyword>
<evidence type="ECO:0000259" key="11">
    <source>
        <dbReference type="Pfam" id="PF02767"/>
    </source>
</evidence>
<accession>A0A1G2DBE6</accession>
<evidence type="ECO:0000256" key="4">
    <source>
        <dbReference type="ARBA" id="ARBA00022679"/>
    </source>
</evidence>
<evidence type="ECO:0000259" key="12">
    <source>
        <dbReference type="Pfam" id="PF02768"/>
    </source>
</evidence>
<dbReference type="InterPro" id="IPR001001">
    <property type="entry name" value="DNA_polIII_beta"/>
</dbReference>
<feature type="domain" description="DNA polymerase III beta sliding clamp C-terminal" evidence="12">
    <location>
        <begin position="243"/>
        <end position="363"/>
    </location>
</feature>
<dbReference type="InterPro" id="IPR022635">
    <property type="entry name" value="DNA_polIII_beta_C"/>
</dbReference>
<comment type="caution">
    <text evidence="13">The sequence shown here is derived from an EMBL/GenBank/DDBJ whole genome shotgun (WGS) entry which is preliminary data.</text>
</comment>
<keyword evidence="3 9" id="KW-0963">Cytoplasm</keyword>
<dbReference type="InterPro" id="IPR022637">
    <property type="entry name" value="DNA_polIII_beta_cen"/>
</dbReference>
<keyword evidence="6 9" id="KW-0235">DNA replication</keyword>
<sequence length="365" mass="40507">MKLQCIKEKIRDAVSVAERITNKNLSLPVLGSVLLSADKNYLKIIATNLDLGVEIKIPAKIEKAGVIAVPGTILGHFLSSITDETVFFDVTEGNLFISTKNNSTTIKSYPSEDFPTLPVVDKSSQITLFAKKLSDGLKSVWYSAGTSDIKPEISCVCVSITENTLLFTATDSFRLAEKKIQTTNKGETLTLLIPYKNALEITKILETVQGDVEVSFNKNQISFKYDSCYITSRLIDGVFPDYKQIIPKNFKTEVIVLKHDFLNSLKITNLFSDKFNQVVFTVNPSKKIFEVTAKNADIGEHKTFMETALSGDPVTLQFNQKYITDCLQSIATESLSLQMNGEGKPLVIRGIGDQSFLYLVMPLNQ</sequence>
<dbReference type="EMBL" id="MHLN01000031">
    <property type="protein sequence ID" value="OGZ10863.1"/>
    <property type="molecule type" value="Genomic_DNA"/>
</dbReference>
<feature type="domain" description="DNA polymerase III beta sliding clamp N-terminal" evidence="10">
    <location>
        <begin position="1"/>
        <end position="118"/>
    </location>
</feature>
<reference evidence="13 14" key="1">
    <citation type="journal article" date="2016" name="Nat. Commun.">
        <title>Thousands of microbial genomes shed light on interconnected biogeochemical processes in an aquifer system.</title>
        <authorList>
            <person name="Anantharaman K."/>
            <person name="Brown C.T."/>
            <person name="Hug L.A."/>
            <person name="Sharon I."/>
            <person name="Castelle C.J."/>
            <person name="Probst A.J."/>
            <person name="Thomas B.C."/>
            <person name="Singh A."/>
            <person name="Wilkins M.J."/>
            <person name="Karaoz U."/>
            <person name="Brodie E.L."/>
            <person name="Williams K.H."/>
            <person name="Hubbard S.S."/>
            <person name="Banfield J.F."/>
        </authorList>
    </citation>
    <scope>NUCLEOTIDE SEQUENCE [LARGE SCALE GENOMIC DNA]</scope>
</reference>
<dbReference type="GO" id="GO:0003677">
    <property type="term" value="F:DNA binding"/>
    <property type="evidence" value="ECO:0007669"/>
    <property type="project" value="UniProtKB-UniRule"/>
</dbReference>
<gene>
    <name evidence="13" type="ORF">A3D67_02715</name>
</gene>
<evidence type="ECO:0000256" key="7">
    <source>
        <dbReference type="ARBA" id="ARBA00022932"/>
    </source>
</evidence>
<evidence type="ECO:0000313" key="13">
    <source>
        <dbReference type="EMBL" id="OGZ10863.1"/>
    </source>
</evidence>